<keyword evidence="1" id="KW-0812">Transmembrane</keyword>
<dbReference type="Proteomes" id="UP000515800">
    <property type="component" value="Chromosome"/>
</dbReference>
<keyword evidence="1" id="KW-0472">Membrane</keyword>
<evidence type="ECO:0000313" key="2">
    <source>
        <dbReference type="EMBL" id="QNN75006.1"/>
    </source>
</evidence>
<dbReference type="EMBL" id="CP060724">
    <property type="protein sequence ID" value="QNN75006.1"/>
    <property type="molecule type" value="Genomic_DNA"/>
</dbReference>
<sequence length="213" mass="24678">MKNKKIILNNIIGSISMGIMIVIGAIFIPDRFGNLADWLSAISTLGAVLLSFNLSNKANREINNRDRKKEKRDGYYVVFHQISNLKEDISLHSTDYKHWKMIVDADMTTHFNKLERNENITNSELKNTLSNSKNVNSLLSRWKNNWQLSILAENILEKEYLSEYKQKYEKMITGLGDIIKSVEDNQYDVSPDKIQLISDLENLVLKSYNDFNK</sequence>
<protein>
    <submittedName>
        <fullName evidence="2">Uncharacterized protein</fullName>
    </submittedName>
</protein>
<accession>A0A7G9T4I1</accession>
<dbReference type="KEGG" id="wdi:H9L19_06365"/>
<gene>
    <name evidence="2" type="ORF">H9L19_06365</name>
</gene>
<dbReference type="RefSeq" id="WP_187528841.1">
    <property type="nucleotide sequence ID" value="NZ_CP060724.1"/>
</dbReference>
<keyword evidence="3" id="KW-1185">Reference proteome</keyword>
<evidence type="ECO:0000313" key="3">
    <source>
        <dbReference type="Proteomes" id="UP000515800"/>
    </source>
</evidence>
<proteinExistence type="predicted"/>
<organism evidence="2 3">
    <name type="scientific">Weissella diestrammenae</name>
    <dbReference type="NCBI Taxonomy" id="1162633"/>
    <lineage>
        <taxon>Bacteria</taxon>
        <taxon>Bacillati</taxon>
        <taxon>Bacillota</taxon>
        <taxon>Bacilli</taxon>
        <taxon>Lactobacillales</taxon>
        <taxon>Lactobacillaceae</taxon>
        <taxon>Weissella</taxon>
    </lineage>
</organism>
<keyword evidence="1" id="KW-1133">Transmembrane helix</keyword>
<feature type="transmembrane region" description="Helical" evidence="1">
    <location>
        <begin position="35"/>
        <end position="55"/>
    </location>
</feature>
<reference evidence="2 3" key="1">
    <citation type="submission" date="2020-08" db="EMBL/GenBank/DDBJ databases">
        <title>Genome sequence of Weissella diestrammenae KACC 16890T.</title>
        <authorList>
            <person name="Hyun D.-W."/>
            <person name="Bae J.-W."/>
        </authorList>
    </citation>
    <scope>NUCLEOTIDE SEQUENCE [LARGE SCALE GENOMIC DNA]</scope>
    <source>
        <strain evidence="2 3">KACC 16890</strain>
    </source>
</reference>
<name>A0A7G9T4I1_9LACO</name>
<feature type="transmembrane region" description="Helical" evidence="1">
    <location>
        <begin position="7"/>
        <end position="29"/>
    </location>
</feature>
<dbReference type="AlphaFoldDB" id="A0A7G9T4I1"/>
<evidence type="ECO:0000256" key="1">
    <source>
        <dbReference type="SAM" id="Phobius"/>
    </source>
</evidence>